<dbReference type="Pfam" id="PF16179">
    <property type="entry name" value="RHD_dimer"/>
    <property type="match status" value="1"/>
</dbReference>
<feature type="compositionally biased region" description="Low complexity" evidence="2">
    <location>
        <begin position="414"/>
        <end position="423"/>
    </location>
</feature>
<dbReference type="InterPro" id="IPR000451">
    <property type="entry name" value="NFkB/Dor"/>
</dbReference>
<dbReference type="EMBL" id="JBDJPC010000004">
    <property type="protein sequence ID" value="KAL1505522.1"/>
    <property type="molecule type" value="Genomic_DNA"/>
</dbReference>
<dbReference type="Proteomes" id="UP001566132">
    <property type="component" value="Unassembled WGS sequence"/>
</dbReference>
<feature type="repeat" description="ANK" evidence="1">
    <location>
        <begin position="701"/>
        <end position="733"/>
    </location>
</feature>
<feature type="repeat" description="ANK" evidence="1">
    <location>
        <begin position="628"/>
        <end position="660"/>
    </location>
</feature>
<dbReference type="GO" id="GO:0048468">
    <property type="term" value="P:cell development"/>
    <property type="evidence" value="ECO:0007669"/>
    <property type="project" value="UniProtKB-ARBA"/>
</dbReference>
<dbReference type="SMART" id="SM00248">
    <property type="entry name" value="ANK"/>
    <property type="match status" value="4"/>
</dbReference>
<dbReference type="InterPro" id="IPR011539">
    <property type="entry name" value="RHD_DNA_bind_dom"/>
</dbReference>
<dbReference type="InterPro" id="IPR014756">
    <property type="entry name" value="Ig_E-set"/>
</dbReference>
<gene>
    <name evidence="4" type="ORF">ABEB36_005069</name>
</gene>
<dbReference type="InterPro" id="IPR033926">
    <property type="entry name" value="IPT_NFkappaB"/>
</dbReference>
<evidence type="ECO:0000256" key="2">
    <source>
        <dbReference type="SAM" id="MobiDB-lite"/>
    </source>
</evidence>
<dbReference type="SUPFAM" id="SSF81296">
    <property type="entry name" value="E set domains"/>
    <property type="match status" value="1"/>
</dbReference>
<dbReference type="GO" id="GO:0000977">
    <property type="term" value="F:RNA polymerase II transcription regulatory region sequence-specific DNA binding"/>
    <property type="evidence" value="ECO:0007669"/>
    <property type="project" value="UniProtKB-ARBA"/>
</dbReference>
<dbReference type="Pfam" id="PF00554">
    <property type="entry name" value="RHD_DNA_bind"/>
    <property type="match status" value="1"/>
</dbReference>
<keyword evidence="5" id="KW-1185">Reference proteome</keyword>
<dbReference type="SUPFAM" id="SSF48403">
    <property type="entry name" value="Ankyrin repeat"/>
    <property type="match status" value="1"/>
</dbReference>
<sequence length="936" mass="106439">MMIEEQAFFRTNFNSATSSNVENTSNNAQVILPNMATFPTPPSSSGDSPVYFVASPNSNHFSVSSPELSHPYVQTNILPSDTTMLLCNNTKNDGRPYLKFIEQPTNKFRFRYKSEMAGTHGSLCGINSDKSRKQTYPTVELVNFPAKAVIRCSIYQYNVTTDFKPHPHRLIMKKGKEEIDDPHDLEVGPDEGFTATFHSMGIIHTARKNIISELVKKKAQLKRECVATLEGKARKLTEKELLEIKGLAEQESKSINLNIVCLRFDAYLIKNGIRNPICPPIFSHGINNLKCALTGDLKIVRMDHCTSPAKGGKEIFLLVERVTKKNIKIRFFELDDDEQEIWEGWGKFSELDVHHQYAIVFKTPPYDRNLDINRPVNVYMQLVRPSDNARSEWKDFRFVPSSEFRPGSKRSRSNYDSSSSFNSNSMCSNDIPATIPTMISHQQLAFTNSIGDSWNQDKLFTDDQLSKALNDIHSDEFNKLFDSVSLEMPSYVFENVVDSPISISDRLNNVHIGRHSLRSRNISGYNFIKDHRQRSSHSSTVIVKMEVSQTDLLKAERTYNELRSFIKSTDASERAPQMLEHYLGEENERRNNALHVFISLNRKEEVTFLLKMLVLSKKFELTNVPNVNNLTPLHIAVQCRNEEFVTYLLNCHANSIKQDNYGKTALHMAVKLGATPSMIELLINPNENKRALELIDMEDYDGMSALNYAVENRNMTYVKLLCKFGADVNKKNAKNGFTPLRMAIENQFSDAINYFLNHPSFILSLQNDFKNLSPFEAAAYKQSNGDILQTISAYMIQNGIEIESKKEVEDEEEDEDEEMEEIDVKPDLLELPIENPETFYDGLKKLPTECLDEVATILDSSGKYTHLADLLDLTHLLESGVLASEHSVSKNILRYAIEVEKVNILDIRNFLENLDEDGAVAIMDRTASSLQTLVKK</sequence>
<dbReference type="CDD" id="cd07884">
    <property type="entry name" value="RHD-n_Relish"/>
    <property type="match status" value="1"/>
</dbReference>
<dbReference type="InterPro" id="IPR032397">
    <property type="entry name" value="RHD_dimer"/>
</dbReference>
<dbReference type="PROSITE" id="PS50254">
    <property type="entry name" value="REL_2"/>
    <property type="match status" value="1"/>
</dbReference>
<accession>A0ABD1EZW6</accession>
<protein>
    <recommendedName>
        <fullName evidence="3">RHD domain-containing protein</fullName>
    </recommendedName>
</protein>
<dbReference type="PRINTS" id="PR00057">
    <property type="entry name" value="NFKBTNSCPFCT"/>
</dbReference>
<feature type="repeat" description="ANK" evidence="1">
    <location>
        <begin position="661"/>
        <end position="694"/>
    </location>
</feature>
<dbReference type="InterPro" id="IPR002110">
    <property type="entry name" value="Ankyrin_rpt"/>
</dbReference>
<comment type="caution">
    <text evidence="4">The sequence shown here is derived from an EMBL/GenBank/DDBJ whole genome shotgun (WGS) entry which is preliminary data.</text>
</comment>
<proteinExistence type="predicted"/>
<dbReference type="InterPro" id="IPR013783">
    <property type="entry name" value="Ig-like_fold"/>
</dbReference>
<dbReference type="InterPro" id="IPR008967">
    <property type="entry name" value="p53-like_TF_DNA-bd_sf"/>
</dbReference>
<evidence type="ECO:0000259" key="3">
    <source>
        <dbReference type="PROSITE" id="PS50254"/>
    </source>
</evidence>
<dbReference type="PROSITE" id="PS50088">
    <property type="entry name" value="ANK_REPEAT"/>
    <property type="match status" value="3"/>
</dbReference>
<dbReference type="InterPro" id="IPR002909">
    <property type="entry name" value="IPT_dom"/>
</dbReference>
<dbReference type="AlphaFoldDB" id="A0ABD1EZW6"/>
<dbReference type="PROSITE" id="PS50297">
    <property type="entry name" value="ANK_REP_REGION"/>
    <property type="match status" value="3"/>
</dbReference>
<dbReference type="CDD" id="cd01177">
    <property type="entry name" value="IPT_NFkappaB"/>
    <property type="match status" value="1"/>
</dbReference>
<keyword evidence="1" id="KW-0040">ANK repeat</keyword>
<organism evidence="4 5">
    <name type="scientific">Hypothenemus hampei</name>
    <name type="common">Coffee berry borer</name>
    <dbReference type="NCBI Taxonomy" id="57062"/>
    <lineage>
        <taxon>Eukaryota</taxon>
        <taxon>Metazoa</taxon>
        <taxon>Ecdysozoa</taxon>
        <taxon>Arthropoda</taxon>
        <taxon>Hexapoda</taxon>
        <taxon>Insecta</taxon>
        <taxon>Pterygota</taxon>
        <taxon>Neoptera</taxon>
        <taxon>Endopterygota</taxon>
        <taxon>Coleoptera</taxon>
        <taxon>Polyphaga</taxon>
        <taxon>Cucujiformia</taxon>
        <taxon>Curculionidae</taxon>
        <taxon>Scolytinae</taxon>
        <taxon>Hypothenemus</taxon>
    </lineage>
</organism>
<evidence type="ECO:0000256" key="1">
    <source>
        <dbReference type="PROSITE-ProRule" id="PRU00023"/>
    </source>
</evidence>
<dbReference type="GO" id="GO:0006357">
    <property type="term" value="P:regulation of transcription by RNA polymerase II"/>
    <property type="evidence" value="ECO:0007669"/>
    <property type="project" value="UniProtKB-ARBA"/>
</dbReference>
<evidence type="ECO:0000313" key="5">
    <source>
        <dbReference type="Proteomes" id="UP001566132"/>
    </source>
</evidence>
<dbReference type="GO" id="GO:0048731">
    <property type="term" value="P:system development"/>
    <property type="evidence" value="ECO:0007669"/>
    <property type="project" value="UniProtKB-ARBA"/>
</dbReference>
<feature type="region of interest" description="Disordered" evidence="2">
    <location>
        <begin position="403"/>
        <end position="423"/>
    </location>
</feature>
<dbReference type="SUPFAM" id="SSF49417">
    <property type="entry name" value="p53-like transcription factors"/>
    <property type="match status" value="1"/>
</dbReference>
<dbReference type="Gene3D" id="2.60.40.10">
    <property type="entry name" value="Immunoglobulins"/>
    <property type="match status" value="1"/>
</dbReference>
<feature type="domain" description="RHD" evidence="3">
    <location>
        <begin position="93"/>
        <end position="293"/>
    </location>
</feature>
<dbReference type="Pfam" id="PF12796">
    <property type="entry name" value="Ank_2"/>
    <property type="match status" value="2"/>
</dbReference>
<dbReference type="InterPro" id="IPR037059">
    <property type="entry name" value="RHD_DNA_bind_dom_sf"/>
</dbReference>
<reference evidence="4 5" key="1">
    <citation type="submission" date="2024-05" db="EMBL/GenBank/DDBJ databases">
        <title>Genetic variation in Jamaican populations of the coffee berry borer (Hypothenemus hampei).</title>
        <authorList>
            <person name="Errbii M."/>
            <person name="Myrie A."/>
        </authorList>
    </citation>
    <scope>NUCLEOTIDE SEQUENCE [LARGE SCALE GENOMIC DNA]</scope>
    <source>
        <strain evidence="4">JA-Hopewell-2020-01-JO</strain>
        <tissue evidence="4">Whole body</tissue>
    </source>
</reference>
<evidence type="ECO:0000313" key="4">
    <source>
        <dbReference type="EMBL" id="KAL1505522.1"/>
    </source>
</evidence>
<dbReference type="PANTHER" id="PTHR24169">
    <property type="entry name" value="NUCLEAR FACTOR NF-KAPPA-B PROTEIN"/>
    <property type="match status" value="1"/>
</dbReference>
<dbReference type="Gene3D" id="1.25.40.20">
    <property type="entry name" value="Ankyrin repeat-containing domain"/>
    <property type="match status" value="1"/>
</dbReference>
<dbReference type="SMART" id="SM00429">
    <property type="entry name" value="IPT"/>
    <property type="match status" value="1"/>
</dbReference>
<dbReference type="PANTHER" id="PTHR24169:SF28">
    <property type="entry name" value="NUCLEAR FACTOR NF-KAPPA-B P110 SUBUNIT"/>
    <property type="match status" value="1"/>
</dbReference>
<dbReference type="InterPro" id="IPR036770">
    <property type="entry name" value="Ankyrin_rpt-contain_sf"/>
</dbReference>
<name>A0ABD1EZW6_HYPHA</name>
<dbReference type="Gene3D" id="2.60.40.340">
    <property type="entry name" value="Rel homology domain (RHD), DNA-binding domain"/>
    <property type="match status" value="1"/>
</dbReference>